<dbReference type="SMART" id="SM00977">
    <property type="entry name" value="TilS_C"/>
    <property type="match status" value="1"/>
</dbReference>
<name>A0A3P3W2A3_9FLAO</name>
<dbReference type="GO" id="GO:0005524">
    <property type="term" value="F:ATP binding"/>
    <property type="evidence" value="ECO:0007669"/>
    <property type="project" value="UniProtKB-UniRule"/>
</dbReference>
<keyword evidence="2 8" id="KW-0963">Cytoplasm</keyword>
<dbReference type="PANTHER" id="PTHR43033:SF1">
    <property type="entry name" value="TRNA(ILE)-LYSIDINE SYNTHASE-RELATED"/>
    <property type="match status" value="1"/>
</dbReference>
<dbReference type="NCBIfam" id="TIGR02433">
    <property type="entry name" value="lysidine_TilS_C"/>
    <property type="match status" value="1"/>
</dbReference>
<comment type="catalytic activity">
    <reaction evidence="7 8">
        <text>cytidine(34) in tRNA(Ile2) + L-lysine + ATP = lysidine(34) in tRNA(Ile2) + AMP + diphosphate + H(+)</text>
        <dbReference type="Rhea" id="RHEA:43744"/>
        <dbReference type="Rhea" id="RHEA-COMP:10625"/>
        <dbReference type="Rhea" id="RHEA-COMP:10670"/>
        <dbReference type="ChEBI" id="CHEBI:15378"/>
        <dbReference type="ChEBI" id="CHEBI:30616"/>
        <dbReference type="ChEBI" id="CHEBI:32551"/>
        <dbReference type="ChEBI" id="CHEBI:33019"/>
        <dbReference type="ChEBI" id="CHEBI:82748"/>
        <dbReference type="ChEBI" id="CHEBI:83665"/>
        <dbReference type="ChEBI" id="CHEBI:456215"/>
        <dbReference type="EC" id="6.3.4.19"/>
    </reaction>
</comment>
<comment type="caution">
    <text evidence="10">The sequence shown here is derived from an EMBL/GenBank/DDBJ whole genome shotgun (WGS) entry which is preliminary data.</text>
</comment>
<dbReference type="GO" id="GO:0005737">
    <property type="term" value="C:cytoplasm"/>
    <property type="evidence" value="ECO:0007669"/>
    <property type="project" value="UniProtKB-SubCell"/>
</dbReference>
<keyword evidence="5 8" id="KW-0547">Nucleotide-binding</keyword>
<evidence type="ECO:0000256" key="8">
    <source>
        <dbReference type="HAMAP-Rule" id="MF_01161"/>
    </source>
</evidence>
<organism evidence="10 11">
    <name type="scientific">Flavobacterium macacae</name>
    <dbReference type="NCBI Taxonomy" id="2488993"/>
    <lineage>
        <taxon>Bacteria</taxon>
        <taxon>Pseudomonadati</taxon>
        <taxon>Bacteroidota</taxon>
        <taxon>Flavobacteriia</taxon>
        <taxon>Flavobacteriales</taxon>
        <taxon>Flavobacteriaceae</taxon>
        <taxon>Flavobacterium</taxon>
    </lineage>
</organism>
<dbReference type="InterPro" id="IPR011063">
    <property type="entry name" value="TilS/TtcA_N"/>
</dbReference>
<evidence type="ECO:0000259" key="9">
    <source>
        <dbReference type="SMART" id="SM00977"/>
    </source>
</evidence>
<dbReference type="InterPro" id="IPR012094">
    <property type="entry name" value="tRNA_Ile_lys_synt"/>
</dbReference>
<dbReference type="SUPFAM" id="SSF56037">
    <property type="entry name" value="PheT/TilS domain"/>
    <property type="match status" value="1"/>
</dbReference>
<dbReference type="RefSeq" id="WP_125013901.1">
    <property type="nucleotide sequence ID" value="NZ_RQVR01000022.1"/>
</dbReference>
<dbReference type="PANTHER" id="PTHR43033">
    <property type="entry name" value="TRNA(ILE)-LYSIDINE SYNTHASE-RELATED"/>
    <property type="match status" value="1"/>
</dbReference>
<dbReference type="GO" id="GO:0032267">
    <property type="term" value="F:tRNA(Ile)-lysidine synthase activity"/>
    <property type="evidence" value="ECO:0007669"/>
    <property type="project" value="UniProtKB-EC"/>
</dbReference>
<keyword evidence="4 8" id="KW-0819">tRNA processing</keyword>
<dbReference type="AlphaFoldDB" id="A0A3P3W2A3"/>
<dbReference type="InterPro" id="IPR014729">
    <property type="entry name" value="Rossmann-like_a/b/a_fold"/>
</dbReference>
<keyword evidence="11" id="KW-1185">Reference proteome</keyword>
<feature type="binding site" evidence="8">
    <location>
        <begin position="26"/>
        <end position="31"/>
    </location>
    <ligand>
        <name>ATP</name>
        <dbReference type="ChEBI" id="CHEBI:30616"/>
    </ligand>
</feature>
<keyword evidence="3 8" id="KW-0436">Ligase</keyword>
<feature type="domain" description="Lysidine-tRNA(Ile) synthetase C-terminal" evidence="9">
    <location>
        <begin position="359"/>
        <end position="431"/>
    </location>
</feature>
<comment type="function">
    <text evidence="8">Ligates lysine onto the cytidine present at position 34 of the AUA codon-specific tRNA(Ile) that contains the anticodon CAU, in an ATP-dependent manner. Cytidine is converted to lysidine, thus changing the amino acid specificity of the tRNA from methionine to isoleucine.</text>
</comment>
<comment type="subcellular location">
    <subcellularLocation>
        <location evidence="1 8">Cytoplasm</location>
    </subcellularLocation>
</comment>
<evidence type="ECO:0000256" key="3">
    <source>
        <dbReference type="ARBA" id="ARBA00022598"/>
    </source>
</evidence>
<dbReference type="GO" id="GO:0006400">
    <property type="term" value="P:tRNA modification"/>
    <property type="evidence" value="ECO:0007669"/>
    <property type="project" value="UniProtKB-UniRule"/>
</dbReference>
<dbReference type="InterPro" id="IPR012796">
    <property type="entry name" value="Lysidine-tRNA-synth_C"/>
</dbReference>
<dbReference type="SUPFAM" id="SSF52402">
    <property type="entry name" value="Adenine nucleotide alpha hydrolases-like"/>
    <property type="match status" value="1"/>
</dbReference>
<evidence type="ECO:0000256" key="2">
    <source>
        <dbReference type="ARBA" id="ARBA00022490"/>
    </source>
</evidence>
<dbReference type="InterPro" id="IPR012795">
    <property type="entry name" value="tRNA_Ile_lys_synt_N"/>
</dbReference>
<comment type="similarity">
    <text evidence="8">Belongs to the tRNA(Ile)-lysidine synthase family.</text>
</comment>
<dbReference type="OrthoDB" id="9807403at2"/>
<dbReference type="Pfam" id="PF01171">
    <property type="entry name" value="ATP_bind_3"/>
    <property type="match status" value="1"/>
</dbReference>
<dbReference type="CDD" id="cd01992">
    <property type="entry name" value="TilS_N"/>
    <property type="match status" value="1"/>
</dbReference>
<proteinExistence type="inferred from homology"/>
<reference evidence="10 11" key="1">
    <citation type="submission" date="2018-11" db="EMBL/GenBank/DDBJ databases">
        <title>Flavobacterium sp. nov., YIM 102600 draft genome.</title>
        <authorList>
            <person name="Li G."/>
            <person name="Jiang Y."/>
        </authorList>
    </citation>
    <scope>NUCLEOTIDE SEQUENCE [LARGE SCALE GENOMIC DNA]</scope>
    <source>
        <strain evidence="10 11">YIM 102600</strain>
    </source>
</reference>
<evidence type="ECO:0000256" key="6">
    <source>
        <dbReference type="ARBA" id="ARBA00022840"/>
    </source>
</evidence>
<dbReference type="EMBL" id="RQVR01000022">
    <property type="protein sequence ID" value="RRJ88894.1"/>
    <property type="molecule type" value="Genomic_DNA"/>
</dbReference>
<comment type="domain">
    <text evidence="8">The N-terminal region contains the highly conserved SGGXDS motif, predicted to be a P-loop motif involved in ATP binding.</text>
</comment>
<dbReference type="Proteomes" id="UP000271937">
    <property type="component" value="Unassembled WGS sequence"/>
</dbReference>
<gene>
    <name evidence="8 10" type="primary">tilS</name>
    <name evidence="10" type="ORF">EG849_14215</name>
</gene>
<dbReference type="HAMAP" id="MF_01161">
    <property type="entry name" value="tRNA_Ile_lys_synt"/>
    <property type="match status" value="1"/>
</dbReference>
<evidence type="ECO:0000256" key="1">
    <source>
        <dbReference type="ARBA" id="ARBA00004496"/>
    </source>
</evidence>
<accession>A0A3P3W2A3</accession>
<evidence type="ECO:0000313" key="11">
    <source>
        <dbReference type="Proteomes" id="UP000271937"/>
    </source>
</evidence>
<dbReference type="EC" id="6.3.4.19" evidence="8"/>
<keyword evidence="6 8" id="KW-0067">ATP-binding</keyword>
<sequence length="434" mass="50691">MLFKFQKHLSENLPFLREKKLLLAISGGIDSIVLAQLLRQSGYAVSLAHCNFNLRGSESDGDEQFVRNFAAENNLEVFVTHFDTERFAQDNKLSIQLAARQLRYIWFHQLLEENNLDFILTAHHLDDNLETFLINFTRGTGLEGLTGIPVQNDKIVRPLLKFSREEIQNFASENKIEWREDSSNASDKYLRNKLRHDIVPILKSLNSSFLNSFQDTLSHLNQSKSLAEDASVLVYKQVVTEKENQKFFRLFDLKRLPNYEAYLFEWLRPFGFTAWKDISNLTEAQSGKFILSDKFRLLKDRDFLILEPILEKDERIYEIEDDAGIDFPIKLKLETVFQSDKTSNPAAIYVDKEKLKFPLTVRKWQEGDYFCPAGIDGKKKVSKYFKDEKFSLSEKENTWLLVSDQEIVWIIGKRQDRRFYSKNNTTPILKIALL</sequence>
<evidence type="ECO:0000313" key="10">
    <source>
        <dbReference type="EMBL" id="RRJ88894.1"/>
    </source>
</evidence>
<evidence type="ECO:0000256" key="4">
    <source>
        <dbReference type="ARBA" id="ARBA00022694"/>
    </source>
</evidence>
<dbReference type="NCBIfam" id="TIGR02432">
    <property type="entry name" value="lysidine_TilS_N"/>
    <property type="match status" value="1"/>
</dbReference>
<protein>
    <recommendedName>
        <fullName evidence="8">tRNA(Ile)-lysidine synthase</fullName>
        <ecNumber evidence="8">6.3.4.19</ecNumber>
    </recommendedName>
    <alternativeName>
        <fullName evidence="8">tRNA(Ile)-2-lysyl-cytidine synthase</fullName>
    </alternativeName>
    <alternativeName>
        <fullName evidence="8">tRNA(Ile)-lysidine synthetase</fullName>
    </alternativeName>
</protein>
<evidence type="ECO:0000256" key="7">
    <source>
        <dbReference type="ARBA" id="ARBA00048539"/>
    </source>
</evidence>
<dbReference type="Pfam" id="PF11734">
    <property type="entry name" value="TilS_C"/>
    <property type="match status" value="1"/>
</dbReference>
<dbReference type="Gene3D" id="3.40.50.620">
    <property type="entry name" value="HUPs"/>
    <property type="match status" value="1"/>
</dbReference>
<evidence type="ECO:0000256" key="5">
    <source>
        <dbReference type="ARBA" id="ARBA00022741"/>
    </source>
</evidence>